<evidence type="ECO:0000256" key="1">
    <source>
        <dbReference type="ARBA" id="ARBA00022737"/>
    </source>
</evidence>
<dbReference type="SMART" id="SM00028">
    <property type="entry name" value="TPR"/>
    <property type="match status" value="6"/>
</dbReference>
<keyword evidence="1" id="KW-0677">Repeat</keyword>
<feature type="repeat" description="TPR" evidence="3">
    <location>
        <begin position="220"/>
        <end position="253"/>
    </location>
</feature>
<name>A0ABT7BWA1_9CYAN</name>
<dbReference type="PROSITE" id="PS50005">
    <property type="entry name" value="TPR"/>
    <property type="match status" value="5"/>
</dbReference>
<evidence type="ECO:0000313" key="4">
    <source>
        <dbReference type="EMBL" id="MDJ1183451.1"/>
    </source>
</evidence>
<dbReference type="EMBL" id="JAQOSQ010000008">
    <property type="protein sequence ID" value="MDJ1183451.1"/>
    <property type="molecule type" value="Genomic_DNA"/>
</dbReference>
<keyword evidence="5" id="KW-1185">Reference proteome</keyword>
<dbReference type="PANTHER" id="PTHR44858">
    <property type="entry name" value="TETRATRICOPEPTIDE REPEAT PROTEIN 6"/>
    <property type="match status" value="1"/>
</dbReference>
<keyword evidence="2 3" id="KW-0802">TPR repeat</keyword>
<dbReference type="RefSeq" id="WP_283758105.1">
    <property type="nucleotide sequence ID" value="NZ_JAQOSQ010000008.1"/>
</dbReference>
<dbReference type="Proteomes" id="UP001232992">
    <property type="component" value="Unassembled WGS sequence"/>
</dbReference>
<dbReference type="PROSITE" id="PS50293">
    <property type="entry name" value="TPR_REGION"/>
    <property type="match status" value="2"/>
</dbReference>
<sequence length="383" mass="43641">MLQQLWQSFITGIQRIATWILASLGFTISSTPAKTTNGHSTGSGEPPLDDSGYEFVFMQLLEGVNQGWEQLQVADYFAKLSHRTTEAGWIDWLQRFGDRLLEHPDSHHELASRLLKLGERQPGAIGAKATEVGRALLNKDFTPEAQPMTEDAETAFNRGNEYYQQGEYVTALSHWDRAIALKADLYQAWTNRGVALNTMKRYEEALSSYDRALAIQPDYDIAWSNRGVSLRWLGRYEEALESYDRAISLQPNTFDPWLNRGTVLSGLKRYEEALENFRHATEINPQRAEAWTGTARMLTLLQHYEEGVATWDEVLARVEHSADAWRQRGTCLYHLQRYEEALASCDRSLQLEPEDPETVSYWSKCQARLSALAAERSAEPVED</sequence>
<gene>
    <name evidence="4" type="ORF">PMH09_09590</name>
</gene>
<proteinExistence type="predicted"/>
<dbReference type="InterPro" id="IPR019734">
    <property type="entry name" value="TPR_rpt"/>
</dbReference>
<organism evidence="4 5">
    <name type="scientific">Roseofilum casamattae BLCC-M143</name>
    <dbReference type="NCBI Taxonomy" id="3022442"/>
    <lineage>
        <taxon>Bacteria</taxon>
        <taxon>Bacillati</taxon>
        <taxon>Cyanobacteriota</taxon>
        <taxon>Cyanophyceae</taxon>
        <taxon>Desertifilales</taxon>
        <taxon>Desertifilaceae</taxon>
        <taxon>Roseofilum</taxon>
        <taxon>Roseofilum casamattae</taxon>
    </lineage>
</organism>
<protein>
    <submittedName>
        <fullName evidence="4">Tetratricopeptide repeat protein</fullName>
    </submittedName>
</protein>
<evidence type="ECO:0000256" key="2">
    <source>
        <dbReference type="ARBA" id="ARBA00022803"/>
    </source>
</evidence>
<feature type="repeat" description="TPR" evidence="3">
    <location>
        <begin position="152"/>
        <end position="185"/>
    </location>
</feature>
<dbReference type="InterPro" id="IPR011990">
    <property type="entry name" value="TPR-like_helical_dom_sf"/>
</dbReference>
<evidence type="ECO:0000256" key="3">
    <source>
        <dbReference type="PROSITE-ProRule" id="PRU00339"/>
    </source>
</evidence>
<comment type="caution">
    <text evidence="4">The sequence shown here is derived from an EMBL/GenBank/DDBJ whole genome shotgun (WGS) entry which is preliminary data.</text>
</comment>
<dbReference type="Gene3D" id="1.25.40.10">
    <property type="entry name" value="Tetratricopeptide repeat domain"/>
    <property type="match status" value="2"/>
</dbReference>
<dbReference type="Pfam" id="PF07719">
    <property type="entry name" value="TPR_2"/>
    <property type="match status" value="1"/>
</dbReference>
<feature type="repeat" description="TPR" evidence="3">
    <location>
        <begin position="186"/>
        <end position="219"/>
    </location>
</feature>
<dbReference type="PANTHER" id="PTHR44858:SF1">
    <property type="entry name" value="UDP-N-ACETYLGLUCOSAMINE--PEPTIDE N-ACETYLGLUCOSAMINYLTRANSFERASE SPINDLY-RELATED"/>
    <property type="match status" value="1"/>
</dbReference>
<dbReference type="SUPFAM" id="SSF48452">
    <property type="entry name" value="TPR-like"/>
    <property type="match status" value="1"/>
</dbReference>
<feature type="repeat" description="TPR" evidence="3">
    <location>
        <begin position="254"/>
        <end position="287"/>
    </location>
</feature>
<dbReference type="InterPro" id="IPR013105">
    <property type="entry name" value="TPR_2"/>
</dbReference>
<dbReference type="InterPro" id="IPR050498">
    <property type="entry name" value="Ycf3"/>
</dbReference>
<feature type="repeat" description="TPR" evidence="3">
    <location>
        <begin position="322"/>
        <end position="355"/>
    </location>
</feature>
<accession>A0ABT7BWA1</accession>
<evidence type="ECO:0000313" key="5">
    <source>
        <dbReference type="Proteomes" id="UP001232992"/>
    </source>
</evidence>
<reference evidence="4 5" key="1">
    <citation type="submission" date="2023-01" db="EMBL/GenBank/DDBJ databases">
        <title>Novel diversity within Roseofilum (Cyanobacteria; Desertifilaceae) from marine benthic mats with descriptions of four novel species.</title>
        <authorList>
            <person name="Wang Y."/>
            <person name="Berthold D.E."/>
            <person name="Hu J."/>
            <person name="Lefler F.W."/>
            <person name="Laughinghouse H.D. IV."/>
        </authorList>
    </citation>
    <scope>NUCLEOTIDE SEQUENCE [LARGE SCALE GENOMIC DNA]</scope>
    <source>
        <strain evidence="4 5">BLCC-M143</strain>
    </source>
</reference>
<dbReference type="Pfam" id="PF00515">
    <property type="entry name" value="TPR_1"/>
    <property type="match status" value="3"/>
</dbReference>